<proteinExistence type="predicted"/>
<protein>
    <submittedName>
        <fullName evidence="2">GPO family capsid scaffolding protein</fullName>
    </submittedName>
</protein>
<dbReference type="Proteomes" id="UP001224739">
    <property type="component" value="Unassembled WGS sequence"/>
</dbReference>
<dbReference type="Pfam" id="PF05929">
    <property type="entry name" value="Phage_GPO"/>
    <property type="match status" value="1"/>
</dbReference>
<evidence type="ECO:0000256" key="1">
    <source>
        <dbReference type="SAM" id="Coils"/>
    </source>
</evidence>
<dbReference type="GeneID" id="83612046"/>
<keyword evidence="1" id="KW-0175">Coiled coil</keyword>
<name>A0AAW7CQZ3_9GAMM</name>
<dbReference type="AlphaFoldDB" id="A0AAW7CQZ3"/>
<dbReference type="InterPro" id="IPR009228">
    <property type="entry name" value="Capsid_scaffold_GpO"/>
</dbReference>
<sequence>MSQLMTNWLCIATAGDTVDGRIIEDSWILDSAELYDRQLYTACIWPEHERWFGSMGEVLELKAERDEEGTLKLYARLRPNQHLLQANRDGQLLFTSAEFTPTGNFRGTGKTYLEGLGVTCSPASVGTDRLQFNKKGKKFRYGALKPLVFDEVKQFKEEKMAKGKGWRSFFNIDEPSVDDTPGDTGATDAMQALAEALSALEIRVTAIETQLTSTTEKVDDVEEDVEVIKDAVDTPEFKQLKDNLSSILGKFSKLDDVATRIPGKNPRGSKEKRFANLV</sequence>
<dbReference type="Gene3D" id="1.20.5.340">
    <property type="match status" value="1"/>
</dbReference>
<reference evidence="2" key="1">
    <citation type="submission" date="2023-06" db="EMBL/GenBank/DDBJ databases">
        <title>Acute promotion of culturable opportunistic pathogens and persistent increase of antibiotic resistance following antibiotic exposure in mouse gut microbiota.</title>
        <authorList>
            <person name="Li L."/>
            <person name="Wang B."/>
            <person name="Sun Y."/>
            <person name="Wang M."/>
            <person name="Xu H."/>
        </authorList>
    </citation>
    <scope>NUCLEOTIDE SEQUENCE</scope>
    <source>
        <strain evidence="2">EPA10_1</strain>
    </source>
</reference>
<dbReference type="EMBL" id="JASVWL010000003">
    <property type="protein sequence ID" value="MDL5354430.1"/>
    <property type="molecule type" value="Genomic_DNA"/>
</dbReference>
<dbReference type="RefSeq" id="WP_286038937.1">
    <property type="nucleotide sequence ID" value="NZ_JASVWJ010000006.1"/>
</dbReference>
<evidence type="ECO:0000313" key="2">
    <source>
        <dbReference type="EMBL" id="MDL5354430.1"/>
    </source>
</evidence>
<feature type="coiled-coil region" evidence="1">
    <location>
        <begin position="190"/>
        <end position="224"/>
    </location>
</feature>
<comment type="caution">
    <text evidence="2">The sequence shown here is derived from an EMBL/GenBank/DDBJ whole genome shotgun (WGS) entry which is preliminary data.</text>
</comment>
<evidence type="ECO:0000313" key="3">
    <source>
        <dbReference type="Proteomes" id="UP001224739"/>
    </source>
</evidence>
<organism evidence="2 3">
    <name type="scientific">Proteus faecis</name>
    <dbReference type="NCBI Taxonomy" id="2050967"/>
    <lineage>
        <taxon>Bacteria</taxon>
        <taxon>Pseudomonadati</taxon>
        <taxon>Pseudomonadota</taxon>
        <taxon>Gammaproteobacteria</taxon>
        <taxon>Enterobacterales</taxon>
        <taxon>Morganellaceae</taxon>
        <taxon>Proteus</taxon>
    </lineage>
</organism>
<accession>A0AAW7CQZ3</accession>
<gene>
    <name evidence="2" type="ORF">QSH02_06180</name>
</gene>